<feature type="compositionally biased region" description="Polar residues" evidence="1">
    <location>
        <begin position="301"/>
        <end position="325"/>
    </location>
</feature>
<keyword evidence="4" id="KW-1185">Reference proteome</keyword>
<accession>A0A2B4RW30</accession>
<evidence type="ECO:0000256" key="1">
    <source>
        <dbReference type="SAM" id="MobiDB-lite"/>
    </source>
</evidence>
<reference evidence="4" key="1">
    <citation type="journal article" date="2017" name="bioRxiv">
        <title>Comparative analysis of the genomes of Stylophora pistillata and Acropora digitifera provides evidence for extensive differences between species of corals.</title>
        <authorList>
            <person name="Voolstra C.R."/>
            <person name="Li Y."/>
            <person name="Liew Y.J."/>
            <person name="Baumgarten S."/>
            <person name="Zoccola D."/>
            <person name="Flot J.-F."/>
            <person name="Tambutte S."/>
            <person name="Allemand D."/>
            <person name="Aranda M."/>
        </authorList>
    </citation>
    <scope>NUCLEOTIDE SEQUENCE [LARGE SCALE GENOMIC DNA]</scope>
</reference>
<dbReference type="AlphaFoldDB" id="A0A2B4RW30"/>
<dbReference type="EMBL" id="LSMT01000261">
    <property type="protein sequence ID" value="PFX21821.1"/>
    <property type="molecule type" value="Genomic_DNA"/>
</dbReference>
<evidence type="ECO:0000259" key="2">
    <source>
        <dbReference type="Pfam" id="PF03372"/>
    </source>
</evidence>
<feature type="region of interest" description="Disordered" evidence="1">
    <location>
        <begin position="300"/>
        <end position="325"/>
    </location>
</feature>
<feature type="domain" description="Endonuclease/exonuclease/phosphatase" evidence="2">
    <location>
        <begin position="346"/>
        <end position="539"/>
    </location>
</feature>
<dbReference type="Gene3D" id="3.60.10.10">
    <property type="entry name" value="Endonuclease/exonuclease/phosphatase"/>
    <property type="match status" value="1"/>
</dbReference>
<sequence length="757" mass="85775">MPANGLTLEAEMGLGDSFSNDLVMSAKPQESIKKNKGNPKGIWKALKTLSGTQKRELKITELKTENGTIDDPVQIAESLNTMFVNVALRLNVNNTQDVDNERLRYFITSRLTADIEPFNIPQITDKDILEFINKLPTNKTTGHDVLSARVLKLIAPVLKTPLMEMMNISIDSSVFQYQSAFRENHSTETAIIMKLTDELLFNMDNDKTTMCESERMYILSVTNQPRFWWKNSTQLIKPLRRSEWTAWKFAGILKPTRGIRGGIQRKLQADHRVHHILPVISRRKQFDISYPRAKGKHDSVNHGNLLNIQNHTSSTPSRSEVDSVTTSSLGRPHFVPSIFLSNTMSLAPKIDEIAHTLNNVNADIALFTETWLSGCVPDSPINIKGYQLFRRDRVGWQHGGVCMYVKDSIQCKVLSDFHHEDHEALWADLRPIRLPRGFSNIIVGVVYQPPDANDSAMRDYLVTSLMSLEAKCSNCAIILAGDFNRSLLPMVQSAVKAFHLKPTVSFPTRGNNTLDQIFTNFPEFFSAPCSLPPFGLSDHLSVYMGPGIRETPSKSKCKIILSRDKRPSKRASVGRFFLQVPWSDLLSADLSCELKLRTLTDIINLGLNTIMPGRSTKVYETDRPWLSVHLKHLIARRQKAFASGNQYLFKILRNKVNRERKRCQRVYYENKVDGLHASRPRNWWKEVKQLCGSTKSTERDLKSKLHKDLVYKDAVLAEKINQAFVSVMKDYSPLAVGAQRATGSSVVLKLLRATLLR</sequence>
<dbReference type="GO" id="GO:0003824">
    <property type="term" value="F:catalytic activity"/>
    <property type="evidence" value="ECO:0007669"/>
    <property type="project" value="InterPro"/>
</dbReference>
<dbReference type="OrthoDB" id="5969729at2759"/>
<dbReference type="InterPro" id="IPR036691">
    <property type="entry name" value="Endo/exonu/phosph_ase_sf"/>
</dbReference>
<name>A0A2B4RW30_STYPI</name>
<proteinExistence type="predicted"/>
<comment type="caution">
    <text evidence="3">The sequence shown here is derived from an EMBL/GenBank/DDBJ whole genome shotgun (WGS) entry which is preliminary data.</text>
</comment>
<dbReference type="SUPFAM" id="SSF56219">
    <property type="entry name" value="DNase I-like"/>
    <property type="match status" value="1"/>
</dbReference>
<evidence type="ECO:0000313" key="3">
    <source>
        <dbReference type="EMBL" id="PFX21821.1"/>
    </source>
</evidence>
<evidence type="ECO:0000313" key="4">
    <source>
        <dbReference type="Proteomes" id="UP000225706"/>
    </source>
</evidence>
<protein>
    <recommendedName>
        <fullName evidence="2">Endonuclease/exonuclease/phosphatase domain-containing protein</fullName>
    </recommendedName>
</protein>
<gene>
    <name evidence="3" type="ORF">AWC38_SpisGene13686</name>
</gene>
<dbReference type="InterPro" id="IPR005135">
    <property type="entry name" value="Endo/exonuclease/phosphatase"/>
</dbReference>
<dbReference type="Pfam" id="PF03372">
    <property type="entry name" value="Exo_endo_phos"/>
    <property type="match status" value="1"/>
</dbReference>
<dbReference type="Proteomes" id="UP000225706">
    <property type="component" value="Unassembled WGS sequence"/>
</dbReference>
<organism evidence="3 4">
    <name type="scientific">Stylophora pistillata</name>
    <name type="common">Smooth cauliflower coral</name>
    <dbReference type="NCBI Taxonomy" id="50429"/>
    <lineage>
        <taxon>Eukaryota</taxon>
        <taxon>Metazoa</taxon>
        <taxon>Cnidaria</taxon>
        <taxon>Anthozoa</taxon>
        <taxon>Hexacorallia</taxon>
        <taxon>Scleractinia</taxon>
        <taxon>Astrocoeniina</taxon>
        <taxon>Pocilloporidae</taxon>
        <taxon>Stylophora</taxon>
    </lineage>
</organism>
<dbReference type="PANTHER" id="PTHR47510">
    <property type="entry name" value="REVERSE TRANSCRIPTASE DOMAIN-CONTAINING PROTEIN"/>
    <property type="match status" value="1"/>
</dbReference>
<dbReference type="PANTHER" id="PTHR47510:SF3">
    <property type="entry name" value="ENDO_EXONUCLEASE_PHOSPHATASE DOMAIN-CONTAINING PROTEIN"/>
    <property type="match status" value="1"/>
</dbReference>